<accession>A0ABQ7JPE9</accession>
<organism evidence="3 4">
    <name type="scientific">Linnemannia gamsii</name>
    <dbReference type="NCBI Taxonomy" id="64522"/>
    <lineage>
        <taxon>Eukaryota</taxon>
        <taxon>Fungi</taxon>
        <taxon>Fungi incertae sedis</taxon>
        <taxon>Mucoromycota</taxon>
        <taxon>Mortierellomycotina</taxon>
        <taxon>Mortierellomycetes</taxon>
        <taxon>Mortierellales</taxon>
        <taxon>Mortierellaceae</taxon>
        <taxon>Linnemannia</taxon>
    </lineage>
</organism>
<evidence type="ECO:0000313" key="4">
    <source>
        <dbReference type="Proteomes" id="UP001194696"/>
    </source>
</evidence>
<keyword evidence="2" id="KW-0732">Signal</keyword>
<dbReference type="Proteomes" id="UP001194696">
    <property type="component" value="Unassembled WGS sequence"/>
</dbReference>
<feature type="chain" id="PRO_5045949026" evidence="2">
    <location>
        <begin position="28"/>
        <end position="216"/>
    </location>
</feature>
<name>A0ABQ7JPE9_9FUNG</name>
<gene>
    <name evidence="3" type="ORF">BGZ96_000550</name>
</gene>
<evidence type="ECO:0000256" key="1">
    <source>
        <dbReference type="SAM" id="MobiDB-lite"/>
    </source>
</evidence>
<sequence>MQLKTILTSLAAAAAIVLVTAAPAVDANVVPPGTRLNKIINLNDGDFDDGDLNDAASKIIFVPGGGYPRPPYYPGGRDPTIIIIGPYGPYGSTLARRPGKRSDDENEDSKILVIPKPFYPPGGHPRIDLPFPSQGLPSGFPSGRPFPKRHDEDKSSKKKEDKVEAKSSKKKKTKGMNEADVDHEDLDWEDDENEDAKYIYPPSTFWDTPHPKHIMY</sequence>
<evidence type="ECO:0000313" key="3">
    <source>
        <dbReference type="EMBL" id="KAG0282372.1"/>
    </source>
</evidence>
<protein>
    <submittedName>
        <fullName evidence="3">Uncharacterized protein</fullName>
    </submittedName>
</protein>
<feature type="compositionally biased region" description="Acidic residues" evidence="1">
    <location>
        <begin position="179"/>
        <end position="194"/>
    </location>
</feature>
<proteinExistence type="predicted"/>
<reference evidence="3 4" key="1">
    <citation type="journal article" date="2020" name="Fungal Divers.">
        <title>Resolving the Mortierellaceae phylogeny through synthesis of multi-gene phylogenetics and phylogenomics.</title>
        <authorList>
            <person name="Vandepol N."/>
            <person name="Liber J."/>
            <person name="Desiro A."/>
            <person name="Na H."/>
            <person name="Kennedy M."/>
            <person name="Barry K."/>
            <person name="Grigoriev I.V."/>
            <person name="Miller A.N."/>
            <person name="O'Donnell K."/>
            <person name="Stajich J.E."/>
            <person name="Bonito G."/>
        </authorList>
    </citation>
    <scope>NUCLEOTIDE SEQUENCE [LARGE SCALE GENOMIC DNA]</scope>
    <source>
        <strain evidence="3 4">AD045</strain>
    </source>
</reference>
<feature type="region of interest" description="Disordered" evidence="1">
    <location>
        <begin position="94"/>
        <end position="194"/>
    </location>
</feature>
<dbReference type="EMBL" id="JAAAIM010001078">
    <property type="protein sequence ID" value="KAG0282372.1"/>
    <property type="molecule type" value="Genomic_DNA"/>
</dbReference>
<feature type="signal peptide" evidence="2">
    <location>
        <begin position="1"/>
        <end position="27"/>
    </location>
</feature>
<feature type="compositionally biased region" description="Basic and acidic residues" evidence="1">
    <location>
        <begin position="148"/>
        <end position="167"/>
    </location>
</feature>
<comment type="caution">
    <text evidence="3">The sequence shown here is derived from an EMBL/GenBank/DDBJ whole genome shotgun (WGS) entry which is preliminary data.</text>
</comment>
<keyword evidence="4" id="KW-1185">Reference proteome</keyword>
<evidence type="ECO:0000256" key="2">
    <source>
        <dbReference type="SAM" id="SignalP"/>
    </source>
</evidence>